<dbReference type="EMBL" id="DF977498">
    <property type="protein sequence ID" value="GAW26879.1"/>
    <property type="molecule type" value="Genomic_DNA"/>
</dbReference>
<dbReference type="InterPro" id="IPR011990">
    <property type="entry name" value="TPR-like_helical_dom_sf"/>
</dbReference>
<protein>
    <submittedName>
        <fullName evidence="1">Uncharacterized protein</fullName>
    </submittedName>
</protein>
<reference evidence="1" key="1">
    <citation type="submission" date="2016-03" db="EMBL/GenBank/DDBJ databases">
        <title>Draft genome sequence of Rosellinia necatrix.</title>
        <authorList>
            <person name="Kanematsu S."/>
        </authorList>
    </citation>
    <scope>NUCLEOTIDE SEQUENCE [LARGE SCALE GENOMIC DNA]</scope>
    <source>
        <strain evidence="1">W97</strain>
    </source>
</reference>
<dbReference type="Gene3D" id="1.25.40.10">
    <property type="entry name" value="Tetratricopeptide repeat domain"/>
    <property type="match status" value="1"/>
</dbReference>
<gene>
    <name evidence="1" type="ORF">SAMD00023353_5300330</name>
</gene>
<keyword evidence="2" id="KW-1185">Reference proteome</keyword>
<dbReference type="Proteomes" id="UP000054516">
    <property type="component" value="Unassembled WGS sequence"/>
</dbReference>
<proteinExistence type="predicted"/>
<evidence type="ECO:0000313" key="2">
    <source>
        <dbReference type="Proteomes" id="UP000054516"/>
    </source>
</evidence>
<organism evidence="1">
    <name type="scientific">Rosellinia necatrix</name>
    <name type="common">White root-rot fungus</name>
    <dbReference type="NCBI Taxonomy" id="77044"/>
    <lineage>
        <taxon>Eukaryota</taxon>
        <taxon>Fungi</taxon>
        <taxon>Dikarya</taxon>
        <taxon>Ascomycota</taxon>
        <taxon>Pezizomycotina</taxon>
        <taxon>Sordariomycetes</taxon>
        <taxon>Xylariomycetidae</taxon>
        <taxon>Xylariales</taxon>
        <taxon>Xylariaceae</taxon>
        <taxon>Rosellinia</taxon>
    </lineage>
</organism>
<dbReference type="OMA" id="RCTHAYA"/>
<dbReference type="OrthoDB" id="6161812at2759"/>
<name>A0A1S8AA01_ROSNE</name>
<dbReference type="SUPFAM" id="SSF48452">
    <property type="entry name" value="TPR-like"/>
    <property type="match status" value="1"/>
</dbReference>
<evidence type="ECO:0000313" key="1">
    <source>
        <dbReference type="EMBL" id="GAW26879.1"/>
    </source>
</evidence>
<accession>A0A1S8AA01</accession>
<dbReference type="AlphaFoldDB" id="A0A1S8AA01"/>
<sequence length="374" mass="42016">MRDAQEQFEAATKLLLSKFPSQRENKYDDEEWVIYERYMPQTLALARNYESSQSKPEPLVPNMDFVNLLTNAANAIHDNDTTNVVPWLLEGATSAFLKCAEEDREELVWAFILSLKAMYHLTTAEFSRSEGEMTEGLEIRLRLLAPDDLLIALGYSWLGMAFGGQEQYEKGLDLLLKAGKILEGPAGEIPTRKLVWRYNTSRNYYCMGRYAEAEQLLGAALQEASSWYQQAYGHLTFASLRTRMGRVADAKVHVDVAKNILETSGISARFSWLSSYCAYRAGVVAMLQGRVVDAIEETEKAVAIGKLVKVPTGILSRCTHAYAKALAMDASRQDDAGRQRLAARRLRTQMPCGGGDLDDESDNAFERLVKMDHR</sequence>